<evidence type="ECO:0000256" key="10">
    <source>
        <dbReference type="RuleBase" id="RU368072"/>
    </source>
</evidence>
<feature type="domain" description="DUF5595" evidence="14">
    <location>
        <begin position="214"/>
        <end position="276"/>
    </location>
</feature>
<evidence type="ECO:0000256" key="4">
    <source>
        <dbReference type="ARBA" id="ARBA00022776"/>
    </source>
</evidence>
<evidence type="ECO:0000256" key="5">
    <source>
        <dbReference type="ARBA" id="ARBA00022838"/>
    </source>
</evidence>
<reference evidence="16 17" key="1">
    <citation type="submission" date="2023-04" db="EMBL/GenBank/DDBJ databases">
        <title>Genome of Basidiobolus ranarum AG-B5.</title>
        <authorList>
            <person name="Stajich J.E."/>
            <person name="Carter-House D."/>
            <person name="Gryganskyi A."/>
        </authorList>
    </citation>
    <scope>NUCLEOTIDE SEQUENCE [LARGE SCALE GENOMIC DNA]</scope>
    <source>
        <strain evidence="16 17">AG-B5</strain>
    </source>
</reference>
<keyword evidence="17" id="KW-1185">Reference proteome</keyword>
<dbReference type="PANTHER" id="PTHR10643:SF2">
    <property type="entry name" value="KINETOCHORE PROTEIN NDC80 HOMOLOG"/>
    <property type="match status" value="1"/>
</dbReference>
<comment type="subcellular location">
    <subcellularLocation>
        <location evidence="10">Chromosome</location>
        <location evidence="10">Centromere</location>
        <location evidence="10">Kinetochore</location>
    </subcellularLocation>
    <subcellularLocation>
        <location evidence="10">Nucleus</location>
    </subcellularLocation>
</comment>
<keyword evidence="3 10" id="KW-0132">Cell division</keyword>
<feature type="domain" description="Kinetochore protein NDC80 loop region" evidence="15">
    <location>
        <begin position="372"/>
        <end position="600"/>
    </location>
</feature>
<feature type="region of interest" description="Disordered" evidence="12">
    <location>
        <begin position="48"/>
        <end position="92"/>
    </location>
</feature>
<keyword evidence="9 10" id="KW-0137">Centromere</keyword>
<comment type="similarity">
    <text evidence="1 10">Belongs to the NDC80/HEC1 family.</text>
</comment>
<gene>
    <name evidence="16" type="primary">NDC80_1</name>
    <name evidence="16" type="ORF">K7432_002058</name>
</gene>
<dbReference type="PANTHER" id="PTHR10643">
    <property type="entry name" value="KINETOCHORE PROTEIN NDC80"/>
    <property type="match status" value="1"/>
</dbReference>
<feature type="region of interest" description="Disordered" evidence="12">
    <location>
        <begin position="1"/>
        <end position="30"/>
    </location>
</feature>
<feature type="compositionally biased region" description="Polar residues" evidence="12">
    <location>
        <begin position="519"/>
        <end position="528"/>
    </location>
</feature>
<evidence type="ECO:0000259" key="14">
    <source>
        <dbReference type="Pfam" id="PF18077"/>
    </source>
</evidence>
<feature type="compositionally biased region" description="Basic and acidic residues" evidence="12">
    <location>
        <begin position="83"/>
        <end position="92"/>
    </location>
</feature>
<dbReference type="InterPro" id="IPR038273">
    <property type="entry name" value="Ndc80_sf"/>
</dbReference>
<evidence type="ECO:0000256" key="9">
    <source>
        <dbReference type="ARBA" id="ARBA00023328"/>
    </source>
</evidence>
<keyword evidence="2 10" id="KW-0158">Chromosome</keyword>
<evidence type="ECO:0000256" key="7">
    <source>
        <dbReference type="ARBA" id="ARBA00023242"/>
    </source>
</evidence>
<keyword evidence="4 10" id="KW-0498">Mitosis</keyword>
<feature type="coiled-coil region" evidence="11">
    <location>
        <begin position="321"/>
        <end position="386"/>
    </location>
</feature>
<organism evidence="16 17">
    <name type="scientific">Basidiobolus ranarum</name>
    <dbReference type="NCBI Taxonomy" id="34480"/>
    <lineage>
        <taxon>Eukaryota</taxon>
        <taxon>Fungi</taxon>
        <taxon>Fungi incertae sedis</taxon>
        <taxon>Zoopagomycota</taxon>
        <taxon>Entomophthoromycotina</taxon>
        <taxon>Basidiobolomycetes</taxon>
        <taxon>Basidiobolales</taxon>
        <taxon>Basidiobolaceae</taxon>
        <taxon>Basidiobolus</taxon>
    </lineage>
</organism>
<name>A0ABR2X247_9FUNG</name>
<keyword evidence="8 10" id="KW-0131">Cell cycle</keyword>
<evidence type="ECO:0000256" key="3">
    <source>
        <dbReference type="ARBA" id="ARBA00022618"/>
    </source>
</evidence>
<dbReference type="Pfam" id="PF18077">
    <property type="entry name" value="DUF5595"/>
    <property type="match status" value="1"/>
</dbReference>
<sequence length="630" mass="71456">MNRQYSLGGSGFQTPSGTNRSASRLSLASTGISGPPLRLSDFRLSTGGAAASNNRQSVGGSAGIRRSSVRSSIAPNGGSGVSKDPRPLRDKGWQHDTIRAITEFLIETGYNQPISTKTLQTPTSKDFQSIFKFLYAKLDPRYVYQKKFEEEVPGLLKGLKYPFADQISKSQLYAVGSMHSWPNLLGMLQWIVDLIICVDKLNHTSDFDGQPGNEPTFQDEMFFKYISKSYIAFLSGDDNYEDMEHDLTIHFEQKLENVETEISRLNKEIDQLKAEHEGYVSVESPLIAAQKEHDILKSDTEKFTEYLNHLQSKKEKIKEANVTLDGEVHSKEQEFAQLEEEKATLQKQVDEQEISMTDVERMNAERNQLSKNVNTANMRLEEINKTSWEKEIETQKKLDDVERVIQEFNSFAYKLGLIPSESPYANGIEFDIKLNQHATRVEDMVSVDIKNVIRPALMELRSNLNSSLHHTEDEAIVLQENLDRLTEIVGDKIEEHRSMENRIQKLVTQYQDEKEAANRENTASNTEMDSLEQELQRMRVEGNTGLLGSQQRVQKIQIEYDQLVLRCNEKKEEAGREILKILEELISFKSHVENSLSDLEALAKEECQSAKEGLQAVRGKASKVDSTASN</sequence>
<evidence type="ECO:0000313" key="17">
    <source>
        <dbReference type="Proteomes" id="UP001479436"/>
    </source>
</evidence>
<proteinExistence type="inferred from homology"/>
<evidence type="ECO:0000313" key="16">
    <source>
        <dbReference type="EMBL" id="KAK9767829.1"/>
    </source>
</evidence>
<evidence type="ECO:0000256" key="1">
    <source>
        <dbReference type="ARBA" id="ARBA00007050"/>
    </source>
</evidence>
<keyword evidence="7 10" id="KW-0539">Nucleus</keyword>
<dbReference type="Gene3D" id="6.10.250.1950">
    <property type="match status" value="1"/>
</dbReference>
<evidence type="ECO:0000256" key="6">
    <source>
        <dbReference type="ARBA" id="ARBA00023054"/>
    </source>
</evidence>
<dbReference type="Gene3D" id="1.10.418.30">
    <property type="entry name" value="Ncd80 complex, Ncd80 subunit"/>
    <property type="match status" value="1"/>
</dbReference>
<feature type="domain" description="Kinetochore protein Ndc80 CH" evidence="13">
    <location>
        <begin position="71"/>
        <end position="200"/>
    </location>
</feature>
<keyword evidence="5 10" id="KW-0995">Kinetochore</keyword>
<dbReference type="EMBL" id="JASJQH010000052">
    <property type="protein sequence ID" value="KAK9767829.1"/>
    <property type="molecule type" value="Genomic_DNA"/>
</dbReference>
<protein>
    <recommendedName>
        <fullName evidence="10">Kinetochore protein NDC80</fullName>
    </recommendedName>
</protein>
<evidence type="ECO:0000256" key="2">
    <source>
        <dbReference type="ARBA" id="ARBA00022454"/>
    </source>
</evidence>
<evidence type="ECO:0000256" key="8">
    <source>
        <dbReference type="ARBA" id="ARBA00023306"/>
    </source>
</evidence>
<dbReference type="Proteomes" id="UP001479436">
    <property type="component" value="Unassembled WGS sequence"/>
</dbReference>
<comment type="function">
    <text evidence="10">Acts as a component of the essential kinetochore-associated NDC80 complex, which is required for chromosome segregation and spindle checkpoint activity.</text>
</comment>
<dbReference type="InterPro" id="IPR005550">
    <property type="entry name" value="Kinetochore_Ndc80"/>
</dbReference>
<evidence type="ECO:0000259" key="13">
    <source>
        <dbReference type="Pfam" id="PF03801"/>
    </source>
</evidence>
<dbReference type="InterPro" id="IPR040967">
    <property type="entry name" value="DUF5595"/>
</dbReference>
<dbReference type="InterPro" id="IPR057091">
    <property type="entry name" value="NDC80_loop"/>
</dbReference>
<dbReference type="Pfam" id="PF03801">
    <property type="entry name" value="Ndc80_HEC"/>
    <property type="match status" value="1"/>
</dbReference>
<dbReference type="InterPro" id="IPR055260">
    <property type="entry name" value="Ndc80_CH"/>
</dbReference>
<evidence type="ECO:0000259" key="15">
    <source>
        <dbReference type="Pfam" id="PF24487"/>
    </source>
</evidence>
<evidence type="ECO:0000256" key="11">
    <source>
        <dbReference type="SAM" id="Coils"/>
    </source>
</evidence>
<evidence type="ECO:0000256" key="12">
    <source>
        <dbReference type="SAM" id="MobiDB-lite"/>
    </source>
</evidence>
<keyword evidence="6 11" id="KW-0175">Coiled coil</keyword>
<dbReference type="Pfam" id="PF24487">
    <property type="entry name" value="NDC80_loop"/>
    <property type="match status" value="1"/>
</dbReference>
<accession>A0ABR2X247</accession>
<comment type="caution">
    <text evidence="16">The sequence shown here is derived from an EMBL/GenBank/DDBJ whole genome shotgun (WGS) entry which is preliminary data.</text>
</comment>
<comment type="subunit">
    <text evidence="10">Component of the NDC80 complex.</text>
</comment>
<feature type="region of interest" description="Disordered" evidence="12">
    <location>
        <begin position="511"/>
        <end position="531"/>
    </location>
</feature>
<feature type="coiled-coil region" evidence="11">
    <location>
        <begin position="248"/>
        <end position="282"/>
    </location>
</feature>